<name>A0A7Z0J7D0_9MICO</name>
<evidence type="ECO:0000313" key="1">
    <source>
        <dbReference type="EMBL" id="NYJ20813.1"/>
    </source>
</evidence>
<accession>A0A7Z0J7D0</accession>
<comment type="caution">
    <text evidence="1">The sequence shown here is derived from an EMBL/GenBank/DDBJ whole genome shotgun (WGS) entry which is preliminary data.</text>
</comment>
<keyword evidence="2" id="KW-1185">Reference proteome</keyword>
<dbReference type="AlphaFoldDB" id="A0A7Z0J7D0"/>
<dbReference type="Proteomes" id="UP000537260">
    <property type="component" value="Unassembled WGS sequence"/>
</dbReference>
<dbReference type="EMBL" id="JACCFM010000001">
    <property type="protein sequence ID" value="NYJ20813.1"/>
    <property type="molecule type" value="Genomic_DNA"/>
</dbReference>
<reference evidence="1 2" key="1">
    <citation type="submission" date="2020-07" db="EMBL/GenBank/DDBJ databases">
        <title>Sequencing the genomes of 1000 actinobacteria strains.</title>
        <authorList>
            <person name="Klenk H.-P."/>
        </authorList>
    </citation>
    <scope>NUCLEOTIDE SEQUENCE [LARGE SCALE GENOMIC DNA]</scope>
    <source>
        <strain evidence="1 2">LI1</strain>
    </source>
</reference>
<protein>
    <submittedName>
        <fullName evidence="1">Uncharacterized protein</fullName>
    </submittedName>
</protein>
<proteinExistence type="predicted"/>
<sequence>MAIKLDKSHTSVVVYCEDCGHWRAFAWTVEEAHEAACRHERNVHPESTQASKAASVFRARHAVETTNVEHGIEALRHGNS</sequence>
<gene>
    <name evidence="1" type="ORF">HNR05_002604</name>
</gene>
<evidence type="ECO:0000313" key="2">
    <source>
        <dbReference type="Proteomes" id="UP000537260"/>
    </source>
</evidence>
<organism evidence="1 2">
    <name type="scientific">Glaciibacter psychrotolerans</name>
    <dbReference type="NCBI Taxonomy" id="670054"/>
    <lineage>
        <taxon>Bacteria</taxon>
        <taxon>Bacillati</taxon>
        <taxon>Actinomycetota</taxon>
        <taxon>Actinomycetes</taxon>
        <taxon>Micrococcales</taxon>
        <taxon>Microbacteriaceae</taxon>
        <taxon>Glaciibacter</taxon>
    </lineage>
</organism>